<dbReference type="EMBL" id="CP159204">
    <property type="protein sequence ID" value="XCF16601.1"/>
    <property type="molecule type" value="Genomic_DNA"/>
</dbReference>
<reference evidence="6" key="1">
    <citation type="submission" date="2024-06" db="EMBL/GenBank/DDBJ databases">
        <title>Genome Sequence of an extremely halophilic archaeon isolated from Permian era halite, Salado Formation, Carlsbad, New Mexico: Halobacterium sp. strain NMX12-1.</title>
        <authorList>
            <person name="Sotoa L."/>
            <person name="DasSarma P."/>
            <person name="Anton B.P."/>
            <person name="Vincze T."/>
            <person name="Verma I."/>
            <person name="Eralp B."/>
            <person name="Powers D.W."/>
            <person name="Dozier B.L."/>
            <person name="Roberts R.J."/>
            <person name="DasSarma S."/>
        </authorList>
    </citation>
    <scope>NUCLEOTIDE SEQUENCE</scope>
    <source>
        <strain evidence="6">NMX12-1</strain>
    </source>
</reference>
<dbReference type="Pfam" id="PF17862">
    <property type="entry name" value="AAA_lid_3"/>
    <property type="match status" value="1"/>
</dbReference>
<accession>A0AAU8CC69</accession>
<dbReference type="InterPro" id="IPR003959">
    <property type="entry name" value="ATPase_AAA_core"/>
</dbReference>
<keyword evidence="1 3" id="KW-0547">Nucleotide-binding</keyword>
<evidence type="ECO:0000256" key="1">
    <source>
        <dbReference type="ARBA" id="ARBA00022741"/>
    </source>
</evidence>
<dbReference type="FunFam" id="3.40.50.300:FF:000012">
    <property type="entry name" value="Transitional endoplasmic reticulum ATPase"/>
    <property type="match status" value="1"/>
</dbReference>
<evidence type="ECO:0000256" key="2">
    <source>
        <dbReference type="ARBA" id="ARBA00022840"/>
    </source>
</evidence>
<evidence type="ECO:0000256" key="3">
    <source>
        <dbReference type="RuleBase" id="RU003651"/>
    </source>
</evidence>
<dbReference type="SUPFAM" id="SSF52540">
    <property type="entry name" value="P-loop containing nucleoside triphosphate hydrolases"/>
    <property type="match status" value="1"/>
</dbReference>
<sequence length="408" mass="45320">MPDNNVATVKSVLEDSGELIVIFDNQNSFIVEDSTGEEISAGDIVRIDEQVQYATDLVREGGYDTGNLVGVVKRQTSERVVVQTENTHIGVPNPEDEDIEEGDTVELNAAAGRILRKVEGVDPPSFEAQEEEFDVDEYKTENPGDSFGDIGGLEDIKERVKEVVELPLSKGDEFEEIGAKAPSGVLFYGPPGTGKTMFARAVANSLEEGTFYNIKGPEILNKWYGESERQLRRIFEDAGDQEGAAIIFIDEIESIASSREGSRDVDRRLVAQLLTLMDGFEDYDNVSVIAATNRPGDIDQALLRPGRFDREVEFPSELPVSDRVDILETVANSEDMNVADSVDFEVYAEKAEKWTGADLKRLLNDAAVNAIRDERTEIRTEDLELAFRRIERSRKKKQEKVQAGEDDG</sequence>
<dbReference type="Gene3D" id="3.40.50.300">
    <property type="entry name" value="P-loop containing nucleotide triphosphate hydrolases"/>
    <property type="match status" value="1"/>
</dbReference>
<evidence type="ECO:0000256" key="4">
    <source>
        <dbReference type="SAM" id="MobiDB-lite"/>
    </source>
</evidence>
<keyword evidence="2 3" id="KW-0067">ATP-binding</keyword>
<dbReference type="PROSITE" id="PS00674">
    <property type="entry name" value="AAA"/>
    <property type="match status" value="1"/>
</dbReference>
<dbReference type="RefSeq" id="WP_353634406.1">
    <property type="nucleotide sequence ID" value="NZ_CP159204.1"/>
</dbReference>
<protein>
    <submittedName>
        <fullName evidence="6">AAA family ATPase</fullName>
    </submittedName>
</protein>
<dbReference type="PANTHER" id="PTHR23077">
    <property type="entry name" value="AAA-FAMILY ATPASE"/>
    <property type="match status" value="1"/>
</dbReference>
<dbReference type="KEGG" id="hanx:ABSL23_15350"/>
<dbReference type="GO" id="GO:0016887">
    <property type="term" value="F:ATP hydrolysis activity"/>
    <property type="evidence" value="ECO:0007669"/>
    <property type="project" value="InterPro"/>
</dbReference>
<dbReference type="Pfam" id="PF00004">
    <property type="entry name" value="AAA"/>
    <property type="match status" value="1"/>
</dbReference>
<feature type="region of interest" description="Disordered" evidence="4">
    <location>
        <begin position="131"/>
        <end position="152"/>
    </location>
</feature>
<proteinExistence type="inferred from homology"/>
<evidence type="ECO:0000259" key="5">
    <source>
        <dbReference type="SMART" id="SM00382"/>
    </source>
</evidence>
<feature type="domain" description="AAA+ ATPase" evidence="5">
    <location>
        <begin position="181"/>
        <end position="318"/>
    </location>
</feature>
<organism evidence="6">
    <name type="scientific">Halobacterium sp. NMX12-1</name>
    <dbReference type="NCBI Taxonomy" id="3166650"/>
    <lineage>
        <taxon>Archaea</taxon>
        <taxon>Methanobacteriati</taxon>
        <taxon>Methanobacteriota</taxon>
        <taxon>Stenosarchaea group</taxon>
        <taxon>Halobacteria</taxon>
        <taxon>Halobacteriales</taxon>
        <taxon>Halobacteriaceae</taxon>
        <taxon>Halobacterium</taxon>
    </lineage>
</organism>
<name>A0AAU8CC69_9EURY</name>
<comment type="similarity">
    <text evidence="3">Belongs to the AAA ATPase family.</text>
</comment>
<dbReference type="Gene3D" id="1.10.8.60">
    <property type="match status" value="1"/>
</dbReference>
<dbReference type="InterPro" id="IPR027417">
    <property type="entry name" value="P-loop_NTPase"/>
</dbReference>
<dbReference type="InterPro" id="IPR003960">
    <property type="entry name" value="ATPase_AAA_CS"/>
</dbReference>
<dbReference type="GeneID" id="91110553"/>
<dbReference type="SMART" id="SM00382">
    <property type="entry name" value="AAA"/>
    <property type="match status" value="1"/>
</dbReference>
<dbReference type="GO" id="GO:0005524">
    <property type="term" value="F:ATP binding"/>
    <property type="evidence" value="ECO:0007669"/>
    <property type="project" value="UniProtKB-KW"/>
</dbReference>
<gene>
    <name evidence="6" type="ORF">ABSL23_15350</name>
</gene>
<dbReference type="InterPro" id="IPR050168">
    <property type="entry name" value="AAA_ATPase_domain"/>
</dbReference>
<dbReference type="InterPro" id="IPR003593">
    <property type="entry name" value="AAA+_ATPase"/>
</dbReference>
<dbReference type="InterPro" id="IPR041569">
    <property type="entry name" value="AAA_lid_3"/>
</dbReference>
<dbReference type="AlphaFoldDB" id="A0AAU8CC69"/>
<evidence type="ECO:0000313" key="6">
    <source>
        <dbReference type="EMBL" id="XCF16601.1"/>
    </source>
</evidence>
<dbReference type="PANTHER" id="PTHR23077:SF171">
    <property type="entry name" value="NUCLEAR VALOSIN-CONTAINING PROTEIN-LIKE"/>
    <property type="match status" value="1"/>
</dbReference>